<dbReference type="GO" id="GO:0008324">
    <property type="term" value="F:monoatomic cation transmembrane transporter activity"/>
    <property type="evidence" value="ECO:0007669"/>
    <property type="project" value="InterPro"/>
</dbReference>
<dbReference type="EMBL" id="NAAC01000016">
    <property type="protein sequence ID" value="RDJ10576.1"/>
    <property type="molecule type" value="Genomic_DNA"/>
</dbReference>
<dbReference type="Proteomes" id="UP000254939">
    <property type="component" value="Unassembled WGS sequence"/>
</dbReference>
<evidence type="ECO:0000256" key="4">
    <source>
        <dbReference type="ARBA" id="ARBA00022692"/>
    </source>
</evidence>
<dbReference type="PANTHER" id="PTHR34584:SF1">
    <property type="entry name" value="NA(+)_H(+) ANTIPORTER SUBUNIT E1"/>
    <property type="match status" value="1"/>
</dbReference>
<dbReference type="PANTHER" id="PTHR34584">
    <property type="entry name" value="NA(+)/H(+) ANTIPORTER SUBUNIT E1"/>
    <property type="match status" value="1"/>
</dbReference>
<evidence type="ECO:0000313" key="9">
    <source>
        <dbReference type="Proteomes" id="UP000254939"/>
    </source>
</evidence>
<feature type="transmembrane region" description="Helical" evidence="7">
    <location>
        <begin position="15"/>
        <end position="33"/>
    </location>
</feature>
<keyword evidence="5 7" id="KW-1133">Transmembrane helix</keyword>
<proteinExistence type="inferred from homology"/>
<comment type="subcellular location">
    <subcellularLocation>
        <location evidence="1">Cell membrane</location>
        <topology evidence="1">Multi-pass membrane protein</topology>
    </subcellularLocation>
</comment>
<evidence type="ECO:0000256" key="6">
    <source>
        <dbReference type="ARBA" id="ARBA00023136"/>
    </source>
</evidence>
<feature type="transmembrane region" description="Helical" evidence="7">
    <location>
        <begin position="72"/>
        <end position="91"/>
    </location>
</feature>
<dbReference type="PIRSF" id="PIRSF019239">
    <property type="entry name" value="MrpE"/>
    <property type="match status" value="1"/>
</dbReference>
<dbReference type="AlphaFoldDB" id="A0A370KNZ1"/>
<protein>
    <submittedName>
        <fullName evidence="8">Cation transporter</fullName>
    </submittedName>
</protein>
<evidence type="ECO:0000256" key="2">
    <source>
        <dbReference type="ARBA" id="ARBA00006228"/>
    </source>
</evidence>
<accession>A0A370KNZ1</accession>
<name>A0A370KNZ1_9HYPH</name>
<reference evidence="8 9" key="1">
    <citation type="submission" date="2017-03" db="EMBL/GenBank/DDBJ databases">
        <title>Genome analysis of Rhizobial strains effectives or ineffectives for nitrogen fixation isolated from bean seeds.</title>
        <authorList>
            <person name="Peralta H."/>
            <person name="Aguilar-Vera A."/>
            <person name="Mora Y."/>
            <person name="Vargas-Lagunas C."/>
            <person name="Girard L."/>
            <person name="Mora J."/>
        </authorList>
    </citation>
    <scope>NUCLEOTIDE SEQUENCE [LARGE SCALE GENOMIC DNA]</scope>
    <source>
        <strain evidence="8 9">CCGM3</strain>
    </source>
</reference>
<dbReference type="RefSeq" id="WP_244919797.1">
    <property type="nucleotide sequence ID" value="NZ_KZ857259.1"/>
</dbReference>
<keyword evidence="6 7" id="KW-0472">Membrane</keyword>
<evidence type="ECO:0000313" key="8">
    <source>
        <dbReference type="EMBL" id="RDJ10576.1"/>
    </source>
</evidence>
<comment type="caution">
    <text evidence="8">The sequence shown here is derived from an EMBL/GenBank/DDBJ whole genome shotgun (WGS) entry which is preliminary data.</text>
</comment>
<evidence type="ECO:0000256" key="1">
    <source>
        <dbReference type="ARBA" id="ARBA00004651"/>
    </source>
</evidence>
<evidence type="ECO:0000256" key="5">
    <source>
        <dbReference type="ARBA" id="ARBA00022989"/>
    </source>
</evidence>
<dbReference type="InterPro" id="IPR002758">
    <property type="entry name" value="Cation_antiport_E"/>
</dbReference>
<evidence type="ECO:0000256" key="3">
    <source>
        <dbReference type="ARBA" id="ARBA00022475"/>
    </source>
</evidence>
<feature type="transmembrane region" description="Helical" evidence="7">
    <location>
        <begin position="40"/>
        <end position="57"/>
    </location>
</feature>
<sequence length="176" mass="19254">MPEDQATPQPRPSGLPQGVVLLASFLFVVWLVVNSSVEAPIVAIGAVVSFVLAWIFARRGDVWKVTVTPAKVVHFIAYTGVFLVELVKANLNMLRYVYAPRIVIRPGIVKVRMPLTSPIGRLVLANSIALTPGSLVMDLRGDALFIHWLDVKTTDPEEATRMIIGPFEKHLGAVFG</sequence>
<evidence type="ECO:0000256" key="7">
    <source>
        <dbReference type="SAM" id="Phobius"/>
    </source>
</evidence>
<gene>
    <name evidence="8" type="ORF">B5K06_16240</name>
</gene>
<organism evidence="8 9">
    <name type="scientific">Rhizobium grahamii</name>
    <dbReference type="NCBI Taxonomy" id="1120045"/>
    <lineage>
        <taxon>Bacteria</taxon>
        <taxon>Pseudomonadati</taxon>
        <taxon>Pseudomonadota</taxon>
        <taxon>Alphaproteobacteria</taxon>
        <taxon>Hyphomicrobiales</taxon>
        <taxon>Rhizobiaceae</taxon>
        <taxon>Rhizobium/Agrobacterium group</taxon>
        <taxon>Rhizobium</taxon>
    </lineage>
</organism>
<keyword evidence="3" id="KW-1003">Cell membrane</keyword>
<keyword evidence="4 7" id="KW-0812">Transmembrane</keyword>
<comment type="similarity">
    <text evidence="2">Belongs to the CPA3 antiporters (TC 2.A.63) subunit E family.</text>
</comment>
<dbReference type="Pfam" id="PF01899">
    <property type="entry name" value="MNHE"/>
    <property type="match status" value="1"/>
</dbReference>
<dbReference type="GO" id="GO:0005886">
    <property type="term" value="C:plasma membrane"/>
    <property type="evidence" value="ECO:0007669"/>
    <property type="project" value="UniProtKB-SubCell"/>
</dbReference>